<evidence type="ECO:0000256" key="1">
    <source>
        <dbReference type="SAM" id="Coils"/>
    </source>
</evidence>
<proteinExistence type="predicted"/>
<organism evidence="2 3">
    <name type="scientific">Sellimonas caecigallum</name>
    <dbReference type="NCBI Taxonomy" id="2592333"/>
    <lineage>
        <taxon>Bacteria</taxon>
        <taxon>Bacillati</taxon>
        <taxon>Bacillota</taxon>
        <taxon>Clostridia</taxon>
        <taxon>Lachnospirales</taxon>
        <taxon>Lachnospiraceae</taxon>
        <taxon>Sellimonas</taxon>
    </lineage>
</organism>
<reference evidence="2 3" key="1">
    <citation type="journal article" date="2020" name="New Microbes New Infect">
        <title>Sellimonas caecigallum sp. nov., description and genome sequence of a new member of the Sellimonas genus isolated from the cecum of feral chicken.</title>
        <authorList>
            <person name="Wongkuna S."/>
            <person name="Ghimire S."/>
            <person name="Antony L."/>
            <person name="Chankhamhaengdecha S."/>
            <person name="Janvilisri T."/>
            <person name="Scaria J."/>
        </authorList>
    </citation>
    <scope>NUCLEOTIDE SEQUENCE [LARGE SCALE GENOMIC DNA]</scope>
    <source>
        <strain evidence="2 3">SW451</strain>
    </source>
</reference>
<keyword evidence="3" id="KW-1185">Reference proteome</keyword>
<evidence type="ECO:0000313" key="3">
    <source>
        <dbReference type="Proteomes" id="UP000779049"/>
    </source>
</evidence>
<dbReference type="EMBL" id="VIRV01000034">
    <property type="protein sequence ID" value="MBY0759915.1"/>
    <property type="molecule type" value="Genomic_DNA"/>
</dbReference>
<comment type="caution">
    <text evidence="2">The sequence shown here is derived from an EMBL/GenBank/DDBJ whole genome shotgun (WGS) entry which is preliminary data.</text>
</comment>
<name>A0ABS7L9Z3_9FIRM</name>
<gene>
    <name evidence="2" type="ORF">FLB61_12695</name>
</gene>
<keyword evidence="1" id="KW-0175">Coiled coil</keyword>
<sequence length="540" mass="63569">MVNAELQHNPYLLETEVKFNGQEPKINSQIEKYENKLLADWVRDVPKMFYDEMNGYDFDLFFSGTEYDFQKLQQTFISLGVTPDQVRLIMRNELEDAEIKRNEIRNLIDWLKENRNRQFDFDDFYDANRGLLEETFSCIVIRGKDEVPEDLTFTLENVKSVDEIAGTNLTYVPVVFVIEAETIQLFRNDLLALLGRKEVEQNQLFFCISPAMDKEYVVRFISDLGIEEPQLISRIDDGNVATYIKNYPMVAYVGEVIRVFENEVNTLDDHLKAKNEQSAIENAEVYEQISALEDVIEKIKASDMRFVDLDNYSGGNRFNELKTELEEMIRKWKSRKTKVIGDVEIDRNSTEYEQELARYLGEFYRKAIEHFGFEKEKIEREFNEIYLRQPLDSEYKPEGLEVTIPDNVEVNGIKSALLELQEERYEEKTDFLDFFKAKSSNEPKELVRVVTCYLEKWREKAIELMIPVVEQYISESQENLKRYYDELAGKYHTKLSELHEIKVNEKTGIASQLSEDERMLQADNDWLVVIKDQLARIERG</sequence>
<accession>A0ABS7L9Z3</accession>
<evidence type="ECO:0000313" key="2">
    <source>
        <dbReference type="EMBL" id="MBY0759915.1"/>
    </source>
</evidence>
<dbReference type="Proteomes" id="UP000779049">
    <property type="component" value="Unassembled WGS sequence"/>
</dbReference>
<protein>
    <submittedName>
        <fullName evidence="2">Uncharacterized protein</fullName>
    </submittedName>
</protein>
<dbReference type="RefSeq" id="WP_221920396.1">
    <property type="nucleotide sequence ID" value="NZ_CP173660.1"/>
</dbReference>
<feature type="coiled-coil region" evidence="1">
    <location>
        <begin position="87"/>
        <end position="114"/>
    </location>
</feature>